<dbReference type="Proteomes" id="UP000326509">
    <property type="component" value="Unassembled WGS sequence"/>
</dbReference>
<dbReference type="AlphaFoldDB" id="A0A5J4INI1"/>
<evidence type="ECO:0000313" key="2">
    <source>
        <dbReference type="Proteomes" id="UP000326509"/>
    </source>
</evidence>
<keyword evidence="2" id="KW-1185">Reference proteome</keyword>
<protein>
    <submittedName>
        <fullName evidence="1">Uncharacterized protein</fullName>
    </submittedName>
</protein>
<dbReference type="OrthoDB" id="6278496at2"/>
<name>A0A5J4INI1_9FLAO</name>
<reference evidence="1 2" key="1">
    <citation type="submission" date="2019-08" db="EMBL/GenBank/DDBJ databases">
        <title>Draft genome sequence of Ulvibacter marinus type strain NBRC 109484.</title>
        <authorList>
            <person name="Kawano K."/>
            <person name="Ushijima N."/>
            <person name="Kihara M."/>
            <person name="Itoh H."/>
        </authorList>
    </citation>
    <scope>NUCLEOTIDE SEQUENCE [LARGE SCALE GENOMIC DNA]</scope>
    <source>
        <strain evidence="1 2">NBRC 109484</strain>
    </source>
</reference>
<accession>A0A5J4INI1</accession>
<dbReference type="EMBL" id="BKCG01000002">
    <property type="protein sequence ID" value="GER59025.1"/>
    <property type="molecule type" value="Genomic_DNA"/>
</dbReference>
<dbReference type="RefSeq" id="WP_151673103.1">
    <property type="nucleotide sequence ID" value="NZ_BKCG01000002.1"/>
</dbReference>
<comment type="caution">
    <text evidence="1">The sequence shown here is derived from an EMBL/GenBank/DDBJ whole genome shotgun (WGS) entry which is preliminary data.</text>
</comment>
<organism evidence="1 2">
    <name type="scientific">Patiriisocius marinus</name>
    <dbReference type="NCBI Taxonomy" id="1397112"/>
    <lineage>
        <taxon>Bacteria</taxon>
        <taxon>Pseudomonadati</taxon>
        <taxon>Bacteroidota</taxon>
        <taxon>Flavobacteriia</taxon>
        <taxon>Flavobacteriales</taxon>
        <taxon>Flavobacteriaceae</taxon>
        <taxon>Patiriisocius</taxon>
    </lineage>
</organism>
<gene>
    <name evidence="1" type="ORF">ULMA_11330</name>
</gene>
<evidence type="ECO:0000313" key="1">
    <source>
        <dbReference type="EMBL" id="GER59025.1"/>
    </source>
</evidence>
<sequence length="104" mass="11336">MHTQESRCNQPNNSDCGNCYQESVSRTKTQGAFCLSQVGDLKCETNGDRLCDTLGDPDQTGDVSVQDCIYNAGGTDDWGDNWLPDTNNIMSQSTVSCLLIFSLS</sequence>
<proteinExistence type="predicted"/>